<comment type="caution">
    <text evidence="2">The sequence shown here is derived from an EMBL/GenBank/DDBJ whole genome shotgun (WGS) entry which is preliminary data.</text>
</comment>
<reference evidence="2 3" key="1">
    <citation type="journal article" date="2016" name="Nat. Commun.">
        <title>Thousands of microbial genomes shed light on interconnected biogeochemical processes in an aquifer system.</title>
        <authorList>
            <person name="Anantharaman K."/>
            <person name="Brown C.T."/>
            <person name="Hug L.A."/>
            <person name="Sharon I."/>
            <person name="Castelle C.J."/>
            <person name="Probst A.J."/>
            <person name="Thomas B.C."/>
            <person name="Singh A."/>
            <person name="Wilkins M.J."/>
            <person name="Karaoz U."/>
            <person name="Brodie E.L."/>
            <person name="Williams K.H."/>
            <person name="Hubbard S.S."/>
            <person name="Banfield J.F."/>
        </authorList>
    </citation>
    <scope>NUCLEOTIDE SEQUENCE [LARGE SCALE GENOMIC DNA]</scope>
</reference>
<sequence length="336" mass="35916">MDSLWKRSKTSGTGRDDWDQALLGEQPSIKPLSAKSEVAPQSELLPAVAGSKLLAPLAGVFMAIVVLAGVQMLPANLLPTVVPFDQGYERLGQTGLNLVATVSTGGQKIGDNFGQAGGDLLTQSKVLVGNLSLALQDAIYIAIDFLRSGYQLTTELVRYLFGRLAEQLKWLTNQLNSLIAQTETRLVSTGEATALAAGSLGENLVSWLKWPGQWLYSWWQQIVATWRSFLGGSAGESADFNPGDRANILEIKNNVRAILEILSNDGITALPTEGAVVVPSTGDAVTDAELKARIASMFSDQVSVNLDNSRQAGVVTPVFREGVGGNYIFLLTPVNN</sequence>
<gene>
    <name evidence="2" type="ORF">A2114_02525</name>
</gene>
<feature type="transmembrane region" description="Helical" evidence="1">
    <location>
        <begin position="53"/>
        <end position="73"/>
    </location>
</feature>
<organism evidence="2 3">
    <name type="scientific">Candidatus Vogelbacteria bacterium GWA1_51_14</name>
    <dbReference type="NCBI Taxonomy" id="1802435"/>
    <lineage>
        <taxon>Bacteria</taxon>
        <taxon>Candidatus Vogeliibacteriota</taxon>
    </lineage>
</organism>
<keyword evidence="1" id="KW-0472">Membrane</keyword>
<dbReference type="AlphaFoldDB" id="A0A1G2QC86"/>
<evidence type="ECO:0000256" key="1">
    <source>
        <dbReference type="SAM" id="Phobius"/>
    </source>
</evidence>
<proteinExistence type="predicted"/>
<protein>
    <submittedName>
        <fullName evidence="2">Uncharacterized protein</fullName>
    </submittedName>
</protein>
<dbReference type="EMBL" id="MHTG01000007">
    <property type="protein sequence ID" value="OHA57729.1"/>
    <property type="molecule type" value="Genomic_DNA"/>
</dbReference>
<dbReference type="STRING" id="1802435.A2114_02525"/>
<evidence type="ECO:0000313" key="2">
    <source>
        <dbReference type="EMBL" id="OHA57729.1"/>
    </source>
</evidence>
<keyword evidence="1" id="KW-0812">Transmembrane</keyword>
<name>A0A1G2QC86_9BACT</name>
<keyword evidence="1" id="KW-1133">Transmembrane helix</keyword>
<dbReference type="Proteomes" id="UP000176494">
    <property type="component" value="Unassembled WGS sequence"/>
</dbReference>
<evidence type="ECO:0000313" key="3">
    <source>
        <dbReference type="Proteomes" id="UP000176494"/>
    </source>
</evidence>
<accession>A0A1G2QC86</accession>